<evidence type="ECO:0000313" key="3">
    <source>
        <dbReference type="Proteomes" id="UP000000270"/>
    </source>
</evidence>
<reference evidence="2 3" key="4">
    <citation type="journal article" date="2009" name="Appl. Environ. Microbiol.">
        <title>Comparative genome-wide transcriptional profiling of Azorhizobium caulinodans ORS571 grown under free-living and symbiotic conditions.</title>
        <authorList>
            <person name="Tsukada S."/>
            <person name="Aono T."/>
            <person name="Akiba N."/>
            <person name="Lee KB."/>
            <person name="Liu CT."/>
            <person name="Toyazaki H."/>
            <person name="Oyaizu H."/>
        </authorList>
    </citation>
    <scope>NUCLEOTIDE SEQUENCE [LARGE SCALE GENOMIC DNA]</scope>
    <source>
        <strain evidence="3">ATCC 43989 / DSM 5975 / JCM 20966 / LMG 6465 / NBRC 14845 / NCIMB 13405 / ORS 571</strain>
    </source>
</reference>
<evidence type="ECO:0000256" key="1">
    <source>
        <dbReference type="SAM" id="MobiDB-lite"/>
    </source>
</evidence>
<reference evidence="2 3" key="6">
    <citation type="journal article" date="2011" name="Appl. Environ. Microbiol.">
        <title>Involvement of the azorhizobial chromosome partition gene (parA) in the onset of bacteroid differentiation during Sesbania rostrata stem nodule development.</title>
        <authorList>
            <person name="Liu CT."/>
            <person name="Lee KB."/>
            <person name="Wang YS."/>
            <person name="Peng MH."/>
            <person name="Lee KT."/>
            <person name="Suzuki S."/>
            <person name="Suzuki T."/>
            <person name="Oyaizu H."/>
        </authorList>
    </citation>
    <scope>NUCLEOTIDE SEQUENCE [LARGE SCALE GENOMIC DNA]</scope>
    <source>
        <strain evidence="3">ATCC 43989 / DSM 5975 / JCM 20966 / LMG 6465 / NBRC 14845 / NCIMB 13405 / ORS 571</strain>
    </source>
</reference>
<organism evidence="2 3">
    <name type="scientific">Azorhizobium caulinodans (strain ATCC 43989 / DSM 5975 / JCM 20966 / LMG 6465 / NBRC 14845 / NCIMB 13405 / ORS 571)</name>
    <dbReference type="NCBI Taxonomy" id="438753"/>
    <lineage>
        <taxon>Bacteria</taxon>
        <taxon>Pseudomonadati</taxon>
        <taxon>Pseudomonadota</taxon>
        <taxon>Alphaproteobacteria</taxon>
        <taxon>Hyphomicrobiales</taxon>
        <taxon>Xanthobacteraceae</taxon>
        <taxon>Azorhizobium</taxon>
    </lineage>
</organism>
<accession>A8HZV6</accession>
<keyword evidence="3" id="KW-1185">Reference proteome</keyword>
<reference evidence="3" key="2">
    <citation type="submission" date="2007-04" db="EMBL/GenBank/DDBJ databases">
        <title>Complete genome sequence of the nitrogen-fixing bacterium Azorhizobium caulinodans ORS571.</title>
        <authorList>
            <person name="Lee K.B."/>
            <person name="Backer P.D."/>
            <person name="Aono T."/>
            <person name="Liu C.T."/>
            <person name="Suzuki S."/>
            <person name="Suzuki T."/>
            <person name="Kaneko T."/>
            <person name="Yamada M."/>
            <person name="Tabata S."/>
            <person name="Kupfer D.M."/>
            <person name="Najar F.Z."/>
            <person name="Wiley G.B."/>
            <person name="Roe B."/>
            <person name="Binnewies T."/>
            <person name="Ussery D."/>
            <person name="Vereecke D."/>
            <person name="Gevers D."/>
            <person name="Holsters M."/>
            <person name="Oyaizu H."/>
        </authorList>
    </citation>
    <scope>NUCLEOTIDE SEQUENCE [LARGE SCALE GENOMIC DNA]</scope>
    <source>
        <strain evidence="3">ATCC 43989 / DSM 5975 / JCM 20966 / LMG 6465 / NBRC 14845 / NCIMB 13405 / ORS 571</strain>
    </source>
</reference>
<evidence type="ECO:0000313" key="2">
    <source>
        <dbReference type="EMBL" id="BAF90630.1"/>
    </source>
</evidence>
<reference evidence="2 3" key="1">
    <citation type="journal article" date="2007" name="Appl. Environ. Microbiol.">
        <title>Rhizobial factors required for stem nodule maturation and maintenance in Sesbania rostrata-Azorhizobium caulinodans ORS571 symbiosis.</title>
        <authorList>
            <person name="Suzuki S."/>
            <person name="Aono T."/>
            <person name="Lee KB."/>
            <person name="Suzuki T."/>
            <person name="Liu CT."/>
            <person name="Miwa H."/>
            <person name="Wakao S."/>
            <person name="Iki T."/>
            <person name="Oyaizu H."/>
        </authorList>
    </citation>
    <scope>NUCLEOTIDE SEQUENCE [LARGE SCALE GENOMIC DNA]</scope>
    <source>
        <strain evidence="3">ATCC 43989 / DSM 5975 / JCM 20966 / LMG 6465 / NBRC 14845 / NCIMB 13405 / ORS 571</strain>
    </source>
</reference>
<feature type="compositionally biased region" description="Low complexity" evidence="1">
    <location>
        <begin position="100"/>
        <end position="146"/>
    </location>
</feature>
<dbReference type="EMBL" id="AP009384">
    <property type="protein sequence ID" value="BAF90630.1"/>
    <property type="molecule type" value="Genomic_DNA"/>
</dbReference>
<reference evidence="2 3" key="3">
    <citation type="journal article" date="2008" name="BMC Genomics">
        <title>The genome of the versatile nitrogen fixer Azorhizobium caulinodans ORS571.</title>
        <authorList>
            <person name="Lee KB."/>
            <person name="Backer P.D."/>
            <person name="Aono T."/>
            <person name="Liu CT."/>
            <person name="Suzuki S."/>
            <person name="Suzuki T."/>
            <person name="Kaneko T."/>
            <person name="Yamada M."/>
            <person name="Tabata S."/>
            <person name="Kupfer D.M."/>
            <person name="Najar F.Z."/>
            <person name="Wiley G.B."/>
            <person name="Roe B."/>
            <person name="Binnewies T.T."/>
            <person name="Ussery D.W."/>
            <person name="D'Haeze W."/>
            <person name="Herder J.D."/>
            <person name="Gevers D."/>
            <person name="Vereecke D."/>
            <person name="Holsters M."/>
            <person name="Oyaizu H."/>
        </authorList>
    </citation>
    <scope>NUCLEOTIDE SEQUENCE [LARGE SCALE GENOMIC DNA]</scope>
    <source>
        <strain evidence="3">ATCC 43989 / DSM 5975 / JCM 20966 / LMG 6465 / NBRC 14845 / NCIMB 13405 / ORS 571</strain>
    </source>
</reference>
<dbReference type="AlphaFoldDB" id="A8HZV6"/>
<dbReference type="KEGG" id="azc:AZC_4632"/>
<gene>
    <name evidence="2" type="ordered locus">AZC_4632</name>
</gene>
<dbReference type="Proteomes" id="UP000000270">
    <property type="component" value="Chromosome"/>
</dbReference>
<name>A8HZV6_AZOC5</name>
<dbReference type="STRING" id="438753.AZC_4632"/>
<protein>
    <submittedName>
        <fullName evidence="2">Uncharacterized protein</fullName>
    </submittedName>
</protein>
<sequence length="243" mass="24834">MGDSEDWRFGVRRKTGVGMIVAGGLGGRWMRAGCVLAPLAVVLAACTTTPADPISMIPPNVQATVVAEEKLREAREQANAGDPAARSTSVQDILARARAEGAAPAQGGDGAQAPAPAGALATGGAPAAPAPAGAAAPTAGKPARTAPAPREFEIVFEGTTDQPPERELAAFQKAWKAAKVSDKTQVMITAGPGGGGSAFDQALLANRRLRTVRSLLPATVNARQHYDPEFVPDTVRIVVGAMD</sequence>
<dbReference type="HOGENOM" id="CLU_1140756_0_0_5"/>
<proteinExistence type="predicted"/>
<reference evidence="2 3" key="5">
    <citation type="journal article" date="2010" name="Appl. Environ. Microbiol.">
        <title>phrR-like gene praR of Azorhizobium caulinodans ORS571 is essential for symbiosis with Sesbania rostrata and is involved in expression of reb genes.</title>
        <authorList>
            <person name="Akiba N."/>
            <person name="Aono T."/>
            <person name="Toyazaki H."/>
            <person name="Sato S."/>
            <person name="Oyaizu H."/>
        </authorList>
    </citation>
    <scope>NUCLEOTIDE SEQUENCE [LARGE SCALE GENOMIC DNA]</scope>
    <source>
        <strain evidence="3">ATCC 43989 / DSM 5975 / JCM 20966 / LMG 6465 / NBRC 14845 / NCIMB 13405 / ORS 571</strain>
    </source>
</reference>
<feature type="region of interest" description="Disordered" evidence="1">
    <location>
        <begin position="97"/>
        <end position="146"/>
    </location>
</feature>